<evidence type="ECO:0000259" key="3">
    <source>
        <dbReference type="SMART" id="SM00382"/>
    </source>
</evidence>
<keyword evidence="5" id="KW-1185">Reference proteome</keyword>
<sequence>MLAKSQTCAVVGLDGFIVQVEVDISNGLPVFNVVGLPDTAVQEARERVRAALRNSGCQFPMRRITVNLAPADLKKAGPAYDLPIAVGILLSSGQIDLPYEPSLFLGELSLDGGLRHTNGVLPMVSVAREQGFAAVYVPTPDAAEASLVEGIQVYPVPTLAALVSHLLGESRIEPLEYAGLPESEGPVAGGYNLAHIKGQDHAKRALEVAAAGFHNILFNGPPGSGKTMLARSLPTILPRMSSEEALDATKIYSISGALPSGCPLVAERPFRAPHYSISNAGLVGGGRNLRPGEITMSHRGVLFLDELPEFDRTALESLRQPLEDKVVTISRVSGSVTYPASFMLVAAQNPCPCGYYSHPRKECTCSASTVARYQKRISGPLMDRIDIFVEVPPVEYDKLVDEELAEDSTVVRKRVEKARQTQRQRFDEGSDHFNSQMGAAEVWKLCRLEDSAKSLLQTATNQLNLSARAFHRIVKVSRTIADLADSDTNQRKPPGGGASISFARPELKSNRILAARGLLKTGTLAFRRSFRSLVRARC</sequence>
<comment type="caution">
    <text evidence="4">The sequence shown here is derived from an EMBL/GenBank/DDBJ whole genome shotgun (WGS) entry which is preliminary data.</text>
</comment>
<comment type="pathway">
    <text evidence="1">Porphyrin-containing compound metabolism; chlorophyll biosynthesis.</text>
</comment>
<evidence type="ECO:0000313" key="5">
    <source>
        <dbReference type="Proteomes" id="UP001174909"/>
    </source>
</evidence>
<evidence type="ECO:0000256" key="1">
    <source>
        <dbReference type="ARBA" id="ARBA00005173"/>
    </source>
</evidence>
<dbReference type="InterPro" id="IPR000523">
    <property type="entry name" value="Mg_chelatse_chII-like_cat_dom"/>
</dbReference>
<dbReference type="InterPro" id="IPR004482">
    <property type="entry name" value="Mg_chelat-rel"/>
</dbReference>
<dbReference type="GO" id="GO:0005524">
    <property type="term" value="F:ATP binding"/>
    <property type="evidence" value="ECO:0007669"/>
    <property type="project" value="InterPro"/>
</dbReference>
<dbReference type="SUPFAM" id="SSF54211">
    <property type="entry name" value="Ribosomal protein S5 domain 2-like"/>
    <property type="match status" value="1"/>
</dbReference>
<evidence type="ECO:0000313" key="4">
    <source>
        <dbReference type="EMBL" id="CAI8012443.1"/>
    </source>
</evidence>
<name>A0AA35W8U9_GEOBA</name>
<dbReference type="Proteomes" id="UP001174909">
    <property type="component" value="Unassembled WGS sequence"/>
</dbReference>
<comment type="similarity">
    <text evidence="2">Belongs to the Mg-chelatase subunits D/I family. ComM subfamily.</text>
</comment>
<dbReference type="InterPro" id="IPR045006">
    <property type="entry name" value="CHLI-like"/>
</dbReference>
<dbReference type="PANTHER" id="PTHR32039:SF7">
    <property type="entry name" value="COMPETENCE PROTEIN COMM"/>
    <property type="match status" value="1"/>
</dbReference>
<proteinExistence type="inferred from homology"/>
<organism evidence="4 5">
    <name type="scientific">Geodia barretti</name>
    <name type="common">Barrett's horny sponge</name>
    <dbReference type="NCBI Taxonomy" id="519541"/>
    <lineage>
        <taxon>Eukaryota</taxon>
        <taxon>Metazoa</taxon>
        <taxon>Porifera</taxon>
        <taxon>Demospongiae</taxon>
        <taxon>Heteroscleromorpha</taxon>
        <taxon>Tetractinellida</taxon>
        <taxon>Astrophorina</taxon>
        <taxon>Geodiidae</taxon>
        <taxon>Geodia</taxon>
    </lineage>
</organism>
<gene>
    <name evidence="4" type="ORF">GBAR_LOCUS7986</name>
</gene>
<dbReference type="InterPro" id="IPR003593">
    <property type="entry name" value="AAA+_ATPase"/>
</dbReference>
<dbReference type="Gene3D" id="3.40.50.300">
    <property type="entry name" value="P-loop containing nucleotide triphosphate hydrolases"/>
    <property type="match status" value="1"/>
</dbReference>
<dbReference type="EMBL" id="CASHTH010001184">
    <property type="protein sequence ID" value="CAI8012443.1"/>
    <property type="molecule type" value="Genomic_DNA"/>
</dbReference>
<dbReference type="Gene3D" id="3.30.230.10">
    <property type="match status" value="1"/>
</dbReference>
<dbReference type="CDD" id="cd00009">
    <property type="entry name" value="AAA"/>
    <property type="match status" value="1"/>
</dbReference>
<dbReference type="InterPro" id="IPR014721">
    <property type="entry name" value="Ribsml_uS5_D2-typ_fold_subgr"/>
</dbReference>
<dbReference type="Pfam" id="PF13335">
    <property type="entry name" value="Mg_chelatase_C"/>
    <property type="match status" value="1"/>
</dbReference>
<dbReference type="InterPro" id="IPR027417">
    <property type="entry name" value="P-loop_NTPase"/>
</dbReference>
<dbReference type="PANTHER" id="PTHR32039">
    <property type="entry name" value="MAGNESIUM-CHELATASE SUBUNIT CHLI"/>
    <property type="match status" value="1"/>
</dbReference>
<evidence type="ECO:0000256" key="2">
    <source>
        <dbReference type="ARBA" id="ARBA00006354"/>
    </source>
</evidence>
<dbReference type="Pfam" id="PF13541">
    <property type="entry name" value="ChlI"/>
    <property type="match status" value="1"/>
</dbReference>
<protein>
    <submittedName>
        <fullName evidence="4">Competence protein ComM</fullName>
    </submittedName>
</protein>
<reference evidence="4" key="1">
    <citation type="submission" date="2023-03" db="EMBL/GenBank/DDBJ databases">
        <authorList>
            <person name="Steffen K."/>
            <person name="Cardenas P."/>
        </authorList>
    </citation>
    <scope>NUCLEOTIDE SEQUENCE</scope>
</reference>
<dbReference type="InterPro" id="IPR020568">
    <property type="entry name" value="Ribosomal_Su5_D2-typ_SF"/>
</dbReference>
<accession>A0AA35W8U9</accession>
<dbReference type="NCBIfam" id="TIGR00368">
    <property type="entry name" value="YifB family Mg chelatase-like AAA ATPase"/>
    <property type="match status" value="1"/>
</dbReference>
<dbReference type="InterPro" id="IPR025158">
    <property type="entry name" value="Mg_chelat-rel_C"/>
</dbReference>
<dbReference type="SMART" id="SM00382">
    <property type="entry name" value="AAA"/>
    <property type="match status" value="1"/>
</dbReference>
<dbReference type="AlphaFoldDB" id="A0AA35W8U9"/>
<feature type="domain" description="AAA+ ATPase" evidence="3">
    <location>
        <begin position="212"/>
        <end position="395"/>
    </location>
</feature>
<dbReference type="Pfam" id="PF01078">
    <property type="entry name" value="Mg_chelatase"/>
    <property type="match status" value="1"/>
</dbReference>
<dbReference type="SUPFAM" id="SSF52540">
    <property type="entry name" value="P-loop containing nucleoside triphosphate hydrolases"/>
    <property type="match status" value="1"/>
</dbReference>